<dbReference type="GO" id="GO:0008914">
    <property type="term" value="F:leucyl-tRNA--protein transferase activity"/>
    <property type="evidence" value="ECO:0007669"/>
    <property type="project" value="InterPro"/>
</dbReference>
<dbReference type="GO" id="GO:0030163">
    <property type="term" value="P:protein catabolic process"/>
    <property type="evidence" value="ECO:0007669"/>
    <property type="project" value="InterPro"/>
</dbReference>
<dbReference type="AlphaFoldDB" id="A0A6J6BD54"/>
<evidence type="ECO:0000313" key="4">
    <source>
        <dbReference type="EMBL" id="CAB4536901.1"/>
    </source>
</evidence>
<proteinExistence type="predicted"/>
<evidence type="ECO:0000256" key="1">
    <source>
        <dbReference type="ARBA" id="ARBA00022490"/>
    </source>
</evidence>
<protein>
    <submittedName>
        <fullName evidence="4">Unannotated protein</fullName>
    </submittedName>
</protein>
<dbReference type="InterPro" id="IPR004616">
    <property type="entry name" value="Leu/Phe-tRNA_Trfase"/>
</dbReference>
<dbReference type="Gene3D" id="3.40.630.70">
    <property type="entry name" value="Leucyl/phenylalanyl-tRNA-protein transferase, C-terminal domain"/>
    <property type="match status" value="1"/>
</dbReference>
<organism evidence="4">
    <name type="scientific">freshwater metagenome</name>
    <dbReference type="NCBI Taxonomy" id="449393"/>
    <lineage>
        <taxon>unclassified sequences</taxon>
        <taxon>metagenomes</taxon>
        <taxon>ecological metagenomes</taxon>
    </lineage>
</organism>
<keyword evidence="1" id="KW-0963">Cytoplasm</keyword>
<dbReference type="Pfam" id="PF03588">
    <property type="entry name" value="Leu_Phe_trans"/>
    <property type="match status" value="1"/>
</dbReference>
<evidence type="ECO:0000256" key="2">
    <source>
        <dbReference type="ARBA" id="ARBA00022679"/>
    </source>
</evidence>
<gene>
    <name evidence="4" type="ORF">UFOPK1446_00192</name>
</gene>
<reference evidence="4" key="1">
    <citation type="submission" date="2020-05" db="EMBL/GenBank/DDBJ databases">
        <authorList>
            <person name="Chiriac C."/>
            <person name="Salcher M."/>
            <person name="Ghai R."/>
            <person name="Kavagutti S V."/>
        </authorList>
    </citation>
    <scope>NUCLEOTIDE SEQUENCE</scope>
</reference>
<name>A0A6J6BD54_9ZZZZ</name>
<evidence type="ECO:0000256" key="3">
    <source>
        <dbReference type="ARBA" id="ARBA00023315"/>
    </source>
</evidence>
<dbReference type="SUPFAM" id="SSF55729">
    <property type="entry name" value="Acyl-CoA N-acyltransferases (Nat)"/>
    <property type="match status" value="1"/>
</dbReference>
<keyword evidence="2" id="KW-0808">Transferase</keyword>
<dbReference type="InterPro" id="IPR016181">
    <property type="entry name" value="Acyl_CoA_acyltransferase"/>
</dbReference>
<dbReference type="EMBL" id="CAEZSO010000023">
    <property type="protein sequence ID" value="CAB4536901.1"/>
    <property type="molecule type" value="Genomic_DNA"/>
</dbReference>
<keyword evidence="3" id="KW-0012">Acyltransferase</keyword>
<sequence length="86" mass="9619">MFHVVPDASKVALVHLKAILDANGDARNVLDVQWRTDHLASMGAVELPRTEYVVRLEQALAAPTINFEALSRRAVRLWLESREAAQ</sequence>
<dbReference type="InterPro" id="IPR042203">
    <property type="entry name" value="Leu/Phe-tRNA_Trfase_C"/>
</dbReference>
<accession>A0A6J6BD54</accession>